<dbReference type="EMBL" id="BJZR01000019">
    <property type="protein sequence ID" value="GEO91740.1"/>
    <property type="molecule type" value="Genomic_DNA"/>
</dbReference>
<dbReference type="Pfam" id="PF00135">
    <property type="entry name" value="COesterase"/>
    <property type="match status" value="1"/>
</dbReference>
<feature type="domain" description="Carboxylesterase type B" evidence="2">
    <location>
        <begin position="20"/>
        <end position="316"/>
    </location>
</feature>
<feature type="region of interest" description="Disordered" evidence="1">
    <location>
        <begin position="449"/>
        <end position="474"/>
    </location>
</feature>
<sequence>MDASHAVDRPRFDPPCGPVRGWADGAVLRATGIPYARAGRFEAPVPAPDHAGVLDATAPSPACPQQPSPFLDRMLGPVLGGLPTDEDCQRLSIALPRTTPPEDGFPVLVWVHGGSYAAGAGDSPGLDPARLVAEQDVVVVAVTYRLGLFGCLGDGGDRPANLALLDLLAALRWVRRNIAAFGGNPGCVTAFGQSAGGDAVAHLLAAGGEELVERVILQSAPLGIRTGRAPMTAAMNAAAGRVDRTSSTEEVLAEEAGVVAAATGLGLRRFMPFGTQYGHGPLPAEGEVAAAWDAAAPGVDVLIGHTTHEARFFYPVQPLACRAVRVPVLGPLLDRALNAVVTRSVYAAASTAFAARHARAGGRAWRYVLTWGPDNAWGSTHTVDLPLLLGDERTWAGAELLRGTEWSRVEEAGRALRAVWADFARGNGLPERGGIPGVLHWRRVRPRRTRRRTPVLQRSSRRRADVERGPSPVP</sequence>
<evidence type="ECO:0000259" key="2">
    <source>
        <dbReference type="Pfam" id="PF00135"/>
    </source>
</evidence>
<dbReference type="Gene3D" id="3.40.50.1820">
    <property type="entry name" value="alpha/beta hydrolase"/>
    <property type="match status" value="1"/>
</dbReference>
<gene>
    <name evidence="3" type="ORF">KFL01_10460</name>
</gene>
<protein>
    <submittedName>
        <fullName evidence="3">Carboxylic ester hydrolase</fullName>
    </submittedName>
</protein>
<evidence type="ECO:0000313" key="4">
    <source>
        <dbReference type="Proteomes" id="UP000321155"/>
    </source>
</evidence>
<evidence type="ECO:0000256" key="1">
    <source>
        <dbReference type="SAM" id="MobiDB-lite"/>
    </source>
</evidence>
<dbReference type="SUPFAM" id="SSF53474">
    <property type="entry name" value="alpha/beta-Hydrolases"/>
    <property type="match status" value="1"/>
</dbReference>
<dbReference type="InterPro" id="IPR050309">
    <property type="entry name" value="Type-B_Carboxylest/Lipase"/>
</dbReference>
<dbReference type="InterPro" id="IPR029058">
    <property type="entry name" value="AB_hydrolase_fold"/>
</dbReference>
<dbReference type="PANTHER" id="PTHR11559">
    <property type="entry name" value="CARBOXYLESTERASE"/>
    <property type="match status" value="1"/>
</dbReference>
<reference evidence="3 4" key="1">
    <citation type="submission" date="2019-07" db="EMBL/GenBank/DDBJ databases">
        <title>Whole genome shotgun sequence of Kocuria flava NBRC 107626.</title>
        <authorList>
            <person name="Hosoyama A."/>
            <person name="Uohara A."/>
            <person name="Ohji S."/>
            <person name="Ichikawa N."/>
        </authorList>
    </citation>
    <scope>NUCLEOTIDE SEQUENCE [LARGE SCALE GENOMIC DNA]</scope>
    <source>
        <strain evidence="3 4">NBRC 107626</strain>
    </source>
</reference>
<dbReference type="InterPro" id="IPR002018">
    <property type="entry name" value="CarbesteraseB"/>
</dbReference>
<dbReference type="GO" id="GO:0016787">
    <property type="term" value="F:hydrolase activity"/>
    <property type="evidence" value="ECO:0007669"/>
    <property type="project" value="UniProtKB-KW"/>
</dbReference>
<comment type="caution">
    <text evidence="3">The sequence shown here is derived from an EMBL/GenBank/DDBJ whole genome shotgun (WGS) entry which is preliminary data.</text>
</comment>
<dbReference type="RefSeq" id="WP_236945081.1">
    <property type="nucleotide sequence ID" value="NZ_BJZR01000019.1"/>
</dbReference>
<proteinExistence type="predicted"/>
<organism evidence="3 4">
    <name type="scientific">Kocuria flava</name>
    <dbReference type="NCBI Taxonomy" id="446860"/>
    <lineage>
        <taxon>Bacteria</taxon>
        <taxon>Bacillati</taxon>
        <taxon>Actinomycetota</taxon>
        <taxon>Actinomycetes</taxon>
        <taxon>Micrococcales</taxon>
        <taxon>Micrococcaceae</taxon>
        <taxon>Kocuria</taxon>
    </lineage>
</organism>
<accession>A0ABQ0X357</accession>
<evidence type="ECO:0000313" key="3">
    <source>
        <dbReference type="EMBL" id="GEO91740.1"/>
    </source>
</evidence>
<name>A0ABQ0X357_9MICC</name>
<keyword evidence="3" id="KW-0378">Hydrolase</keyword>
<keyword evidence="4" id="KW-1185">Reference proteome</keyword>
<dbReference type="Proteomes" id="UP000321155">
    <property type="component" value="Unassembled WGS sequence"/>
</dbReference>